<dbReference type="InterPro" id="IPR002201">
    <property type="entry name" value="Glyco_trans_9"/>
</dbReference>
<accession>A0A561TSU1</accession>
<dbReference type="InterPro" id="IPR051199">
    <property type="entry name" value="LPS_LOS_Heptosyltrfase"/>
</dbReference>
<dbReference type="OrthoDB" id="9807356at2"/>
<dbReference type="EMBL" id="VIWT01000003">
    <property type="protein sequence ID" value="TWF90171.1"/>
    <property type="molecule type" value="Genomic_DNA"/>
</dbReference>
<dbReference type="Proteomes" id="UP000317940">
    <property type="component" value="Unassembled WGS sequence"/>
</dbReference>
<dbReference type="SUPFAM" id="SSF53756">
    <property type="entry name" value="UDP-Glycosyltransferase/glycogen phosphorylase"/>
    <property type="match status" value="1"/>
</dbReference>
<evidence type="ECO:0000313" key="4">
    <source>
        <dbReference type="EMBL" id="TWF90171.1"/>
    </source>
</evidence>
<evidence type="ECO:0000256" key="1">
    <source>
        <dbReference type="ARBA" id="ARBA00022676"/>
    </source>
</evidence>
<evidence type="ECO:0000256" key="3">
    <source>
        <dbReference type="SAM" id="MobiDB-lite"/>
    </source>
</evidence>
<dbReference type="CDD" id="cd03789">
    <property type="entry name" value="GT9_LPS_heptosyltransferase"/>
    <property type="match status" value="1"/>
</dbReference>
<proteinExistence type="predicted"/>
<dbReference type="GO" id="GO:0005829">
    <property type="term" value="C:cytosol"/>
    <property type="evidence" value="ECO:0007669"/>
    <property type="project" value="TreeGrafter"/>
</dbReference>
<dbReference type="PANTHER" id="PTHR30160">
    <property type="entry name" value="TETRAACYLDISACCHARIDE 4'-KINASE-RELATED"/>
    <property type="match status" value="1"/>
</dbReference>
<feature type="region of interest" description="Disordered" evidence="3">
    <location>
        <begin position="329"/>
        <end position="369"/>
    </location>
</feature>
<reference evidence="4 5" key="1">
    <citation type="submission" date="2019-06" db="EMBL/GenBank/DDBJ databases">
        <title>Sequencing the genomes of 1000 actinobacteria strains.</title>
        <authorList>
            <person name="Klenk H.-P."/>
        </authorList>
    </citation>
    <scope>NUCLEOTIDE SEQUENCE [LARGE SCALE GENOMIC DNA]</scope>
    <source>
        <strain evidence="4 5">DSM 44826</strain>
    </source>
</reference>
<protein>
    <submittedName>
        <fullName evidence="4">ADP-heptose:LPS heptosyltransferase</fullName>
    </submittedName>
</protein>
<dbReference type="GO" id="GO:0008713">
    <property type="term" value="F:ADP-heptose-lipopolysaccharide heptosyltransferase activity"/>
    <property type="evidence" value="ECO:0007669"/>
    <property type="project" value="TreeGrafter"/>
</dbReference>
<evidence type="ECO:0000313" key="5">
    <source>
        <dbReference type="Proteomes" id="UP000317940"/>
    </source>
</evidence>
<dbReference type="AlphaFoldDB" id="A0A561TSU1"/>
<dbReference type="Gene3D" id="3.40.50.2000">
    <property type="entry name" value="Glycogen Phosphorylase B"/>
    <property type="match status" value="1"/>
</dbReference>
<comment type="caution">
    <text evidence="4">The sequence shown here is derived from an EMBL/GenBank/DDBJ whole genome shotgun (WGS) entry which is preliminary data.</text>
</comment>
<dbReference type="PANTHER" id="PTHR30160:SF7">
    <property type="entry name" value="ADP-HEPTOSE--LPS HEPTOSYLTRANSFERASE 2"/>
    <property type="match status" value="1"/>
</dbReference>
<evidence type="ECO:0000256" key="2">
    <source>
        <dbReference type="ARBA" id="ARBA00022679"/>
    </source>
</evidence>
<sequence length="369" mass="40189">MLTAHRKALLFMNGGLGNGIILGPVLADLERALPDLEYHSPANAMLEADWVRSALGIRGPSSQLPTLWRRFLPADRPAVLEHCREHGVTLIVNLRKEAAERDDDYFAFKEWAAAHGIECWDLHELEGEQLLLPIAAQAAAVLERHGVPTGGTGPAWLRARYAPRAGVTGICVGASVEVKRWPTERWSALIERLAERGERLEVCAGPDPTERAIARELADRHPDAVHVRLLNSTTDLRDWIATLARVVTNDTLAVHLAAALGCPAVALYLATESRIWSPLAEHGFVPVQSRGGRYCVLMKLDGTCTRFYESCAAPCRTTPGPADVLAALDRLADPDRAPGESEPADAFIGPRPHDAPPSPTPTEKEALNR</sequence>
<gene>
    <name evidence="4" type="ORF">FHX73_13215</name>
</gene>
<keyword evidence="5" id="KW-1185">Reference proteome</keyword>
<organism evidence="4 5">
    <name type="scientific">Kitasatospora viridis</name>
    <dbReference type="NCBI Taxonomy" id="281105"/>
    <lineage>
        <taxon>Bacteria</taxon>
        <taxon>Bacillati</taxon>
        <taxon>Actinomycetota</taxon>
        <taxon>Actinomycetes</taxon>
        <taxon>Kitasatosporales</taxon>
        <taxon>Streptomycetaceae</taxon>
        <taxon>Kitasatospora</taxon>
    </lineage>
</organism>
<feature type="compositionally biased region" description="Basic and acidic residues" evidence="3">
    <location>
        <begin position="330"/>
        <end position="339"/>
    </location>
</feature>
<keyword evidence="1" id="KW-0328">Glycosyltransferase</keyword>
<keyword evidence="2 4" id="KW-0808">Transferase</keyword>
<dbReference type="RefSeq" id="WP_145909397.1">
    <property type="nucleotide sequence ID" value="NZ_BAAAMZ010000001.1"/>
</dbReference>
<name>A0A561TSU1_9ACTN</name>
<dbReference type="GO" id="GO:0009244">
    <property type="term" value="P:lipopolysaccharide core region biosynthetic process"/>
    <property type="evidence" value="ECO:0007669"/>
    <property type="project" value="TreeGrafter"/>
</dbReference>
<dbReference type="Pfam" id="PF01075">
    <property type="entry name" value="Glyco_transf_9"/>
    <property type="match status" value="1"/>
</dbReference>